<feature type="transmembrane region" description="Helical" evidence="7">
    <location>
        <begin position="244"/>
        <end position="265"/>
    </location>
</feature>
<reference evidence="9 10" key="1">
    <citation type="submission" date="2021-03" db="EMBL/GenBank/DDBJ databases">
        <title>Genomic Encyclopedia of Type Strains, Phase IV (KMG-IV): sequencing the most valuable type-strain genomes for metagenomic binning, comparative biology and taxonomic classification.</title>
        <authorList>
            <person name="Goeker M."/>
        </authorList>
    </citation>
    <scope>NUCLEOTIDE SEQUENCE [LARGE SCALE GENOMIC DNA]</scope>
    <source>
        <strain evidence="9 10">DSM 25609</strain>
    </source>
</reference>
<evidence type="ECO:0000256" key="4">
    <source>
        <dbReference type="ARBA" id="ARBA00022692"/>
    </source>
</evidence>
<dbReference type="CDD" id="cd06261">
    <property type="entry name" value="TM_PBP2"/>
    <property type="match status" value="1"/>
</dbReference>
<feature type="transmembrane region" description="Helical" evidence="7">
    <location>
        <begin position="80"/>
        <end position="104"/>
    </location>
</feature>
<evidence type="ECO:0000256" key="1">
    <source>
        <dbReference type="ARBA" id="ARBA00004651"/>
    </source>
</evidence>
<evidence type="ECO:0000256" key="2">
    <source>
        <dbReference type="ARBA" id="ARBA00022448"/>
    </source>
</evidence>
<evidence type="ECO:0000313" key="9">
    <source>
        <dbReference type="EMBL" id="MBP1969285.1"/>
    </source>
</evidence>
<sequence>MDEKGKIKLLKWIANIGFVIICLIALFPIISLLISSFRPSADLMQDGISFSIDFSRLTLDNYTYIFTQASEYWTWYGNSLIISAVTIVTSLFFSSMVGYALAVYDFKGRNFFFILVLLILMVPFEILMLPLYQLMVSTQIIDTYLAVVLPLIVAPVAVFFFRQYALGLPKQLMDAARIDGSTEYGIFFKIMLPLMGPSLAAMAILQGLTSWNNFLWPLLVLRSNDMFTLPIGLATLLTPYGNNYDVLIAGSVMTIIPIMILFIIFQRYFVAGLTTGGVKG</sequence>
<evidence type="ECO:0000259" key="8">
    <source>
        <dbReference type="PROSITE" id="PS50928"/>
    </source>
</evidence>
<evidence type="ECO:0000256" key="7">
    <source>
        <dbReference type="RuleBase" id="RU363032"/>
    </source>
</evidence>
<evidence type="ECO:0000256" key="5">
    <source>
        <dbReference type="ARBA" id="ARBA00022989"/>
    </source>
</evidence>
<dbReference type="InterPro" id="IPR035906">
    <property type="entry name" value="MetI-like_sf"/>
</dbReference>
<feature type="transmembrane region" description="Helical" evidence="7">
    <location>
        <begin position="186"/>
        <end position="208"/>
    </location>
</feature>
<feature type="transmembrane region" description="Helical" evidence="7">
    <location>
        <begin position="144"/>
        <end position="165"/>
    </location>
</feature>
<dbReference type="Gene3D" id="1.10.3720.10">
    <property type="entry name" value="MetI-like"/>
    <property type="match status" value="1"/>
</dbReference>
<protein>
    <submittedName>
        <fullName evidence="9">Arabinosaccharide transport system permease protein</fullName>
    </submittedName>
</protein>
<dbReference type="InterPro" id="IPR000515">
    <property type="entry name" value="MetI-like"/>
</dbReference>
<comment type="similarity">
    <text evidence="7">Belongs to the binding-protein-dependent transport system permease family.</text>
</comment>
<evidence type="ECO:0000313" key="10">
    <source>
        <dbReference type="Proteomes" id="UP001519345"/>
    </source>
</evidence>
<dbReference type="RefSeq" id="WP_209462484.1">
    <property type="nucleotide sequence ID" value="NZ_CP110224.1"/>
</dbReference>
<comment type="subcellular location">
    <subcellularLocation>
        <location evidence="1 7">Cell membrane</location>
        <topology evidence="1 7">Multi-pass membrane protein</topology>
    </subcellularLocation>
</comment>
<keyword evidence="10" id="KW-1185">Reference proteome</keyword>
<comment type="caution">
    <text evidence="9">The sequence shown here is derived from an EMBL/GenBank/DDBJ whole genome shotgun (WGS) entry which is preliminary data.</text>
</comment>
<gene>
    <name evidence="9" type="ORF">J2Z83_001389</name>
</gene>
<feature type="domain" description="ABC transmembrane type-1" evidence="8">
    <location>
        <begin position="76"/>
        <end position="265"/>
    </location>
</feature>
<dbReference type="Proteomes" id="UP001519345">
    <property type="component" value="Unassembled WGS sequence"/>
</dbReference>
<keyword evidence="5 7" id="KW-1133">Transmembrane helix</keyword>
<feature type="transmembrane region" description="Helical" evidence="7">
    <location>
        <begin position="12"/>
        <end position="34"/>
    </location>
</feature>
<keyword evidence="2 7" id="KW-0813">Transport</keyword>
<proteinExistence type="inferred from homology"/>
<dbReference type="PROSITE" id="PS50928">
    <property type="entry name" value="ABC_TM1"/>
    <property type="match status" value="1"/>
</dbReference>
<accession>A0ABS4IEG2</accession>
<dbReference type="SUPFAM" id="SSF161098">
    <property type="entry name" value="MetI-like"/>
    <property type="match status" value="1"/>
</dbReference>
<name>A0ABS4IEG2_9BACI</name>
<evidence type="ECO:0000256" key="3">
    <source>
        <dbReference type="ARBA" id="ARBA00022475"/>
    </source>
</evidence>
<keyword evidence="3" id="KW-1003">Cell membrane</keyword>
<dbReference type="EMBL" id="JAGGKX010000005">
    <property type="protein sequence ID" value="MBP1969285.1"/>
    <property type="molecule type" value="Genomic_DNA"/>
</dbReference>
<dbReference type="Pfam" id="PF00528">
    <property type="entry name" value="BPD_transp_1"/>
    <property type="match status" value="1"/>
</dbReference>
<dbReference type="PANTHER" id="PTHR43744:SF2">
    <property type="entry name" value="ARABINOOLIGOSACCHARIDES TRANSPORT SYSTEM PERMEASE PROTEIN ARAQ"/>
    <property type="match status" value="1"/>
</dbReference>
<dbReference type="PANTHER" id="PTHR43744">
    <property type="entry name" value="ABC TRANSPORTER PERMEASE PROTEIN MG189-RELATED-RELATED"/>
    <property type="match status" value="1"/>
</dbReference>
<keyword evidence="6 7" id="KW-0472">Membrane</keyword>
<feature type="transmembrane region" description="Helical" evidence="7">
    <location>
        <begin position="111"/>
        <end position="132"/>
    </location>
</feature>
<keyword evidence="4 7" id="KW-0812">Transmembrane</keyword>
<organism evidence="9 10">
    <name type="scientific">Virgibacillus natechei</name>
    <dbReference type="NCBI Taxonomy" id="1216297"/>
    <lineage>
        <taxon>Bacteria</taxon>
        <taxon>Bacillati</taxon>
        <taxon>Bacillota</taxon>
        <taxon>Bacilli</taxon>
        <taxon>Bacillales</taxon>
        <taxon>Bacillaceae</taxon>
        <taxon>Virgibacillus</taxon>
    </lineage>
</organism>
<evidence type="ECO:0000256" key="6">
    <source>
        <dbReference type="ARBA" id="ARBA00023136"/>
    </source>
</evidence>